<dbReference type="SUPFAM" id="SSF52374">
    <property type="entry name" value="Nucleotidylyl transferase"/>
    <property type="match status" value="1"/>
</dbReference>
<evidence type="ECO:0000256" key="2">
    <source>
        <dbReference type="ARBA" id="ARBA00004806"/>
    </source>
</evidence>
<protein>
    <recommendedName>
        <fullName evidence="3">adenylyl-sulfate kinase</fullName>
        <ecNumber evidence="3">2.7.1.25</ecNumber>
    </recommendedName>
</protein>
<comment type="pathway">
    <text evidence="2">Sulfur metabolism; hydrogen sulfide biosynthesis; sulfite from sulfate: step 2/3.</text>
</comment>
<dbReference type="SUPFAM" id="SSF52540">
    <property type="entry name" value="P-loop containing nucleoside triphosphate hydrolases"/>
    <property type="match status" value="1"/>
</dbReference>
<evidence type="ECO:0000256" key="3">
    <source>
        <dbReference type="ARBA" id="ARBA00012121"/>
    </source>
</evidence>
<dbReference type="InterPro" id="IPR024951">
    <property type="entry name" value="Sulfurylase_cat_dom"/>
</dbReference>
<sequence>MTVKPQFSPYAESLLVHFRRVESIKSESVSYPSVDLGVRQLCDLELLVNRAFYPLQGFMTRDEYESVLEHMRLPDGALWPIPICLDVTEKLASSLATGESLAIRDGEGFMLAVLHIEDIWQPDLGREAEVVYGTRDPARHPGVRAFFEETKPWYVGGKIEGLHLPQHYDFPELRLTPSETHRIFSQNGWRKVIGFHTRDNLHCAHKEMILRAAREAGASILLHPAVGRPRSGDLDYFTLVHCYKQFVQKFPRNMIRLGLTPFAERFAGPREVLLQAIVRKNFGCTHYMVSEDQGDPFAANGQDLFYPRGSAQEVLAEHVDDIGITMVPIKRMVYVEDKAQYIAVDDVQPGMSVKEISSAELRRRLMEDLEIPDWYSFPEVVAELRKAYPPRHRQGFTIFLTGLSGAGKSTLAKVLLAKFMEMRDRPVTLLDGDIVRKNLSSELSFSREHRELNIRRIGFVASEITKNGGIAICAPIAPYEEPRQIVRELIQGYGGFIEVHMCTPLSVCEMRDRKGIYAKARAGLMKGVTGVDDPYIAPSNPELRIDTSEMTPTEAAQEVFLYLEEQGYIR</sequence>
<keyword evidence="6" id="KW-0067">ATP-binding</keyword>
<dbReference type="GO" id="GO:0004781">
    <property type="term" value="F:sulfate adenylyltransferase (ATP) activity"/>
    <property type="evidence" value="ECO:0007669"/>
    <property type="project" value="InterPro"/>
</dbReference>
<evidence type="ECO:0000256" key="6">
    <source>
        <dbReference type="ARBA" id="ARBA00022840"/>
    </source>
</evidence>
<dbReference type="GO" id="GO:0019379">
    <property type="term" value="P:sulfate assimilation, phosphoadenylyl sulfate reduction by phosphoadenylyl-sulfate reductase (thioredoxin)"/>
    <property type="evidence" value="ECO:0007669"/>
    <property type="project" value="TreeGrafter"/>
</dbReference>
<dbReference type="InterPro" id="IPR050512">
    <property type="entry name" value="Sulf_AdTrans/APS_kinase"/>
</dbReference>
<dbReference type="FunFam" id="3.40.50.300:FF:000802">
    <property type="entry name" value="Sulfate adenylyltransferase"/>
    <property type="match status" value="1"/>
</dbReference>
<evidence type="ECO:0000259" key="7">
    <source>
        <dbReference type="Pfam" id="PF01583"/>
    </source>
</evidence>
<dbReference type="NCBIfam" id="NF004040">
    <property type="entry name" value="PRK05537.1"/>
    <property type="match status" value="1"/>
</dbReference>
<dbReference type="PANTHER" id="PTHR42700">
    <property type="entry name" value="SULFATE ADENYLYLTRANSFERASE"/>
    <property type="match status" value="1"/>
</dbReference>
<dbReference type="OrthoDB" id="9804504at2"/>
<dbReference type="PANTHER" id="PTHR42700:SF1">
    <property type="entry name" value="SULFATE ADENYLYLTRANSFERASE"/>
    <property type="match status" value="1"/>
</dbReference>
<dbReference type="Pfam" id="PF01583">
    <property type="entry name" value="APS_kinase"/>
    <property type="match status" value="1"/>
</dbReference>
<comment type="caution">
    <text evidence="10">The sequence shown here is derived from an EMBL/GenBank/DDBJ whole genome shotgun (WGS) entry which is preliminary data.</text>
</comment>
<evidence type="ECO:0000313" key="10">
    <source>
        <dbReference type="EMBL" id="EMG38889.1"/>
    </source>
</evidence>
<organism evidence="10 11">
    <name type="scientific">Desulfocurvibacter africanus PCS</name>
    <dbReference type="NCBI Taxonomy" id="1262666"/>
    <lineage>
        <taxon>Bacteria</taxon>
        <taxon>Pseudomonadati</taxon>
        <taxon>Thermodesulfobacteriota</taxon>
        <taxon>Desulfovibrionia</taxon>
        <taxon>Desulfovibrionales</taxon>
        <taxon>Desulfovibrionaceae</taxon>
        <taxon>Desulfocurvibacter</taxon>
    </lineage>
</organism>
<reference evidence="10 11" key="1">
    <citation type="journal article" date="2013" name="Genome Announc.">
        <title>Draft Genome Sequence for Desulfovibrio africanus Strain PCS.</title>
        <authorList>
            <person name="Brown S.D."/>
            <person name="Utturkar S.M."/>
            <person name="Arkin A.P."/>
            <person name="Deutschbauer A.M."/>
            <person name="Elias D.A."/>
            <person name="Hazen T.C."/>
            <person name="Chakraborty R."/>
        </authorList>
    </citation>
    <scope>NUCLEOTIDE SEQUENCE [LARGE SCALE GENOMIC DNA]</scope>
    <source>
        <strain evidence="10 11">PCS</strain>
    </source>
</reference>
<evidence type="ECO:0000313" key="11">
    <source>
        <dbReference type="Proteomes" id="UP000011922"/>
    </source>
</evidence>
<keyword evidence="10" id="KW-0418">Kinase</keyword>
<feature type="domain" description="Sulphate adenylyltransferase catalytic" evidence="8">
    <location>
        <begin position="172"/>
        <end position="386"/>
    </location>
</feature>
<evidence type="ECO:0000259" key="9">
    <source>
        <dbReference type="Pfam" id="PF14306"/>
    </source>
</evidence>
<proteinExistence type="predicted"/>
<feature type="domain" description="APS kinase" evidence="7">
    <location>
        <begin position="394"/>
        <end position="546"/>
    </location>
</feature>
<dbReference type="SUPFAM" id="SSF88697">
    <property type="entry name" value="PUA domain-like"/>
    <property type="match status" value="1"/>
</dbReference>
<dbReference type="Gene3D" id="3.40.50.620">
    <property type="entry name" value="HUPs"/>
    <property type="match status" value="1"/>
</dbReference>
<dbReference type="InterPro" id="IPR002891">
    <property type="entry name" value="APS"/>
</dbReference>
<dbReference type="Pfam" id="PF14306">
    <property type="entry name" value="PUA_2"/>
    <property type="match status" value="1"/>
</dbReference>
<dbReference type="Pfam" id="PF01747">
    <property type="entry name" value="ATP-sulfurylase"/>
    <property type="match status" value="1"/>
</dbReference>
<feature type="domain" description="ATP-sulfurylase PUA-like" evidence="9">
    <location>
        <begin position="15"/>
        <end position="162"/>
    </location>
</feature>
<dbReference type="InterPro" id="IPR015947">
    <property type="entry name" value="PUA-like_sf"/>
</dbReference>
<dbReference type="Proteomes" id="UP000011922">
    <property type="component" value="Unassembled WGS sequence"/>
</dbReference>
<name>M5PXW8_DESAF</name>
<dbReference type="RefSeq" id="WP_005983767.1">
    <property type="nucleotide sequence ID" value="NZ_AOSV01000003.1"/>
</dbReference>
<evidence type="ECO:0000259" key="8">
    <source>
        <dbReference type="Pfam" id="PF01747"/>
    </source>
</evidence>
<keyword evidence="10" id="KW-0548">Nucleotidyltransferase</keyword>
<dbReference type="EMBL" id="AOSV01000003">
    <property type="protein sequence ID" value="EMG38889.1"/>
    <property type="molecule type" value="Genomic_DNA"/>
</dbReference>
<gene>
    <name evidence="10" type="ORF">PCS_00525</name>
</gene>
<dbReference type="AlphaFoldDB" id="M5PXW8"/>
<keyword evidence="5" id="KW-0547">Nucleotide-binding</keyword>
<evidence type="ECO:0000256" key="4">
    <source>
        <dbReference type="ARBA" id="ARBA00022679"/>
    </source>
</evidence>
<dbReference type="GO" id="GO:0005524">
    <property type="term" value="F:ATP binding"/>
    <property type="evidence" value="ECO:0007669"/>
    <property type="project" value="UniProtKB-KW"/>
</dbReference>
<dbReference type="GO" id="GO:0005737">
    <property type="term" value="C:cytoplasm"/>
    <property type="evidence" value="ECO:0007669"/>
    <property type="project" value="TreeGrafter"/>
</dbReference>
<dbReference type="NCBIfam" id="TIGR00455">
    <property type="entry name" value="apsK"/>
    <property type="match status" value="1"/>
</dbReference>
<keyword evidence="4 10" id="KW-0808">Transferase</keyword>
<dbReference type="GO" id="GO:0004020">
    <property type="term" value="F:adenylylsulfate kinase activity"/>
    <property type="evidence" value="ECO:0007669"/>
    <property type="project" value="UniProtKB-EC"/>
</dbReference>
<dbReference type="InterPro" id="IPR059117">
    <property type="entry name" value="APS_kinase_dom"/>
</dbReference>
<accession>M5PXW8</accession>
<evidence type="ECO:0000256" key="1">
    <source>
        <dbReference type="ARBA" id="ARBA00001823"/>
    </source>
</evidence>
<evidence type="ECO:0000256" key="5">
    <source>
        <dbReference type="ARBA" id="ARBA00022741"/>
    </source>
</evidence>
<dbReference type="CDD" id="cd02027">
    <property type="entry name" value="APSK"/>
    <property type="match status" value="1"/>
</dbReference>
<dbReference type="Gene3D" id="3.40.50.300">
    <property type="entry name" value="P-loop containing nucleotide triphosphate hydrolases"/>
    <property type="match status" value="1"/>
</dbReference>
<dbReference type="PATRIC" id="fig|1262666.3.peg.530"/>
<dbReference type="InterPro" id="IPR014729">
    <property type="entry name" value="Rossmann-like_a/b/a_fold"/>
</dbReference>
<dbReference type="Gene3D" id="3.10.400.10">
    <property type="entry name" value="Sulfate adenylyltransferase"/>
    <property type="match status" value="1"/>
</dbReference>
<dbReference type="InterPro" id="IPR025980">
    <property type="entry name" value="ATP-Sase_PUA-like_dom"/>
</dbReference>
<comment type="catalytic activity">
    <reaction evidence="1">
        <text>adenosine 5'-phosphosulfate + ATP = 3'-phosphoadenylyl sulfate + ADP + H(+)</text>
        <dbReference type="Rhea" id="RHEA:24152"/>
        <dbReference type="ChEBI" id="CHEBI:15378"/>
        <dbReference type="ChEBI" id="CHEBI:30616"/>
        <dbReference type="ChEBI" id="CHEBI:58243"/>
        <dbReference type="ChEBI" id="CHEBI:58339"/>
        <dbReference type="ChEBI" id="CHEBI:456216"/>
        <dbReference type="EC" id="2.7.1.25"/>
    </reaction>
</comment>
<dbReference type="GO" id="GO:0010134">
    <property type="term" value="P:sulfate assimilation via adenylyl sulfate reduction"/>
    <property type="evidence" value="ECO:0007669"/>
    <property type="project" value="TreeGrafter"/>
</dbReference>
<dbReference type="EC" id="2.7.1.25" evidence="3"/>
<dbReference type="InterPro" id="IPR027417">
    <property type="entry name" value="P-loop_NTPase"/>
</dbReference>